<proteinExistence type="predicted"/>
<evidence type="ECO:0000313" key="1">
    <source>
        <dbReference type="EMBL" id="AFC26624.1"/>
    </source>
</evidence>
<dbReference type="KEGG" id="sgn:SGRA_3909"/>
<dbReference type="eggNOG" id="ENOG502ZQ0V">
    <property type="taxonomic scope" value="Bacteria"/>
</dbReference>
<dbReference type="RefSeq" id="WP_015694208.1">
    <property type="nucleotide sequence ID" value="NC_016940.1"/>
</dbReference>
<accession>H6L733</accession>
<sequence length="176" mass="20934">MNEQLKERIKKISVRGRFAIALRILEIELSKYLVFQQSPTSKILINKLKEFTNSTTVDDWMEETNRIIPATVLEDEGRYDAEYFADFLKEEDFNEFYKQYKALPERFLTAIDYTTWLGQAHIYVGVPSYSEETYEYLLEVIELTAVDNLPEIIARYEFSSFEQRQGWGNRFNYDEV</sequence>
<evidence type="ECO:0000313" key="2">
    <source>
        <dbReference type="Proteomes" id="UP000007519"/>
    </source>
</evidence>
<organism evidence="1 2">
    <name type="scientific">Saprospira grandis (strain Lewin)</name>
    <dbReference type="NCBI Taxonomy" id="984262"/>
    <lineage>
        <taxon>Bacteria</taxon>
        <taxon>Pseudomonadati</taxon>
        <taxon>Bacteroidota</taxon>
        <taxon>Saprospiria</taxon>
        <taxon>Saprospirales</taxon>
        <taxon>Saprospiraceae</taxon>
        <taxon>Saprospira</taxon>
    </lineage>
</organism>
<name>H6L733_SAPGL</name>
<dbReference type="OrthoDB" id="1364342at2"/>
<dbReference type="Proteomes" id="UP000007519">
    <property type="component" value="Chromosome"/>
</dbReference>
<reference evidence="1 2" key="1">
    <citation type="journal article" date="2012" name="Stand. Genomic Sci.">
        <title>Complete genome sequencing and analysis of Saprospira grandis str. Lewin, a predatory marine bacterium.</title>
        <authorList>
            <person name="Saw J.H."/>
            <person name="Yuryev A."/>
            <person name="Kanbe M."/>
            <person name="Hou S."/>
            <person name="Young A.G."/>
            <person name="Aizawa S."/>
            <person name="Alam M."/>
        </authorList>
    </citation>
    <scope>NUCLEOTIDE SEQUENCE [LARGE SCALE GENOMIC DNA]</scope>
    <source>
        <strain evidence="1 2">Lewin</strain>
    </source>
</reference>
<dbReference type="HOGENOM" id="CLU_1524104_0_0_10"/>
<dbReference type="AlphaFoldDB" id="H6L733"/>
<gene>
    <name evidence="1" type="ordered locus">SGRA_3909</name>
</gene>
<keyword evidence="2" id="KW-1185">Reference proteome</keyword>
<protein>
    <submittedName>
        <fullName evidence="1">Uncharacterized protein</fullName>
    </submittedName>
</protein>
<dbReference type="EMBL" id="CP002831">
    <property type="protein sequence ID" value="AFC26624.1"/>
    <property type="molecule type" value="Genomic_DNA"/>
</dbReference>